<comment type="caution">
    <text evidence="2">The sequence shown here is derived from an EMBL/GenBank/DDBJ whole genome shotgun (WGS) entry which is preliminary data.</text>
</comment>
<reference evidence="2" key="2">
    <citation type="journal article" date="2024" name="Plant">
        <title>Genomic evolution and insights into agronomic trait innovations of Sesamum species.</title>
        <authorList>
            <person name="Miao H."/>
            <person name="Wang L."/>
            <person name="Qu L."/>
            <person name="Liu H."/>
            <person name="Sun Y."/>
            <person name="Le M."/>
            <person name="Wang Q."/>
            <person name="Wei S."/>
            <person name="Zheng Y."/>
            <person name="Lin W."/>
            <person name="Duan Y."/>
            <person name="Cao H."/>
            <person name="Xiong S."/>
            <person name="Wang X."/>
            <person name="Wei L."/>
            <person name="Li C."/>
            <person name="Ma Q."/>
            <person name="Ju M."/>
            <person name="Zhao R."/>
            <person name="Li G."/>
            <person name="Mu C."/>
            <person name="Tian Q."/>
            <person name="Mei H."/>
            <person name="Zhang T."/>
            <person name="Gao T."/>
            <person name="Zhang H."/>
        </authorList>
    </citation>
    <scope>NUCLEOTIDE SEQUENCE</scope>
    <source>
        <strain evidence="2">G02</strain>
    </source>
</reference>
<name>A0AAW2PJX1_SESRA</name>
<feature type="region of interest" description="Disordered" evidence="1">
    <location>
        <begin position="1"/>
        <end position="31"/>
    </location>
</feature>
<evidence type="ECO:0000313" key="2">
    <source>
        <dbReference type="EMBL" id="KAL0354801.1"/>
    </source>
</evidence>
<evidence type="ECO:0000256" key="1">
    <source>
        <dbReference type="SAM" id="MobiDB-lite"/>
    </source>
</evidence>
<accession>A0AAW2PJX1</accession>
<dbReference type="EMBL" id="JACGWJ010000017">
    <property type="protein sequence ID" value="KAL0354801.1"/>
    <property type="molecule type" value="Genomic_DNA"/>
</dbReference>
<organism evidence="2">
    <name type="scientific">Sesamum radiatum</name>
    <name type="common">Black benniseed</name>
    <dbReference type="NCBI Taxonomy" id="300843"/>
    <lineage>
        <taxon>Eukaryota</taxon>
        <taxon>Viridiplantae</taxon>
        <taxon>Streptophyta</taxon>
        <taxon>Embryophyta</taxon>
        <taxon>Tracheophyta</taxon>
        <taxon>Spermatophyta</taxon>
        <taxon>Magnoliopsida</taxon>
        <taxon>eudicotyledons</taxon>
        <taxon>Gunneridae</taxon>
        <taxon>Pentapetalae</taxon>
        <taxon>asterids</taxon>
        <taxon>lamiids</taxon>
        <taxon>Lamiales</taxon>
        <taxon>Pedaliaceae</taxon>
        <taxon>Sesamum</taxon>
    </lineage>
</organism>
<sequence length="111" mass="11201">MKAIPAGSKASKKLATGEAAAESGGGGPAGGVILAAGPPALGVVEGVGAQASGWVEAGEGVVGTVGVAEGWTSADWHRREWMRLLLRPASVRTRSGGRKCRCSSGCRWSRE</sequence>
<protein>
    <submittedName>
        <fullName evidence="2">Uncharacterized protein</fullName>
    </submittedName>
</protein>
<gene>
    <name evidence="2" type="ORF">Sradi_3927000</name>
</gene>
<dbReference type="AlphaFoldDB" id="A0AAW2PJX1"/>
<reference evidence="2" key="1">
    <citation type="submission" date="2020-06" db="EMBL/GenBank/DDBJ databases">
        <authorList>
            <person name="Li T."/>
            <person name="Hu X."/>
            <person name="Zhang T."/>
            <person name="Song X."/>
            <person name="Zhang H."/>
            <person name="Dai N."/>
            <person name="Sheng W."/>
            <person name="Hou X."/>
            <person name="Wei L."/>
        </authorList>
    </citation>
    <scope>NUCLEOTIDE SEQUENCE</scope>
    <source>
        <strain evidence="2">G02</strain>
        <tissue evidence="2">Leaf</tissue>
    </source>
</reference>
<proteinExistence type="predicted"/>